<feature type="region of interest" description="Disordered" evidence="2">
    <location>
        <begin position="324"/>
        <end position="348"/>
    </location>
</feature>
<dbReference type="InterPro" id="IPR035441">
    <property type="entry name" value="TFIIS/LEDGF_dom_sf"/>
</dbReference>
<evidence type="ECO:0000313" key="4">
    <source>
        <dbReference type="EMBL" id="JAT77417.1"/>
    </source>
</evidence>
<evidence type="ECO:0000256" key="2">
    <source>
        <dbReference type="SAM" id="MobiDB-lite"/>
    </source>
</evidence>
<dbReference type="AlphaFoldDB" id="A0A1D2ADX8"/>
<dbReference type="GO" id="GO:0005634">
    <property type="term" value="C:nucleus"/>
    <property type="evidence" value="ECO:0007669"/>
    <property type="project" value="UniProtKB-SubCell"/>
</dbReference>
<gene>
    <name evidence="4" type="ORF">g.54094</name>
</gene>
<sequence length="417" mass="46278">MSDAEDPGTSGAAPPPNDEGSNARSRLLELAKRKRQEQEEAENAAAAKKGHSVAIDFGDSEDEEDVAGLPEPPKEQVNIADLFGDDEDEQELAAPTEADRAFIDDTGVAEDQQIDFGDDDEQQFNKDDEAVESDLEDELDKLFTKRKRRESNTDYENKALVDSFLAQMEVAVEEDMKDYEQGRPATHKLRMLSRVQDLLSTQKLHNELLDGGLLGVLKAWIDPMPDGTLPNTTIRSSILKLLDILPVDCAMEDRKAQLKRSGLGRSIMFLAKVSDETAANKRLARGLVEKWSRPILVSRSTRGADTAEEQQILQSRQLRLAAKKPQADKELDQNGRPVKLRPGDPGFRRHAAIPEAASLDYVKRPESMTVLPVGRNAGREKPSEHKLSKKLKVMGKKNQFGRAANVSVEGRNVTIQH</sequence>
<dbReference type="GO" id="GO:0032784">
    <property type="term" value="P:regulation of DNA-templated transcription elongation"/>
    <property type="evidence" value="ECO:0007669"/>
    <property type="project" value="InterPro"/>
</dbReference>
<dbReference type="PANTHER" id="PTHR47350:SF4">
    <property type="entry name" value="PROTEIN IWS1 HOMOLOG 1"/>
    <property type="match status" value="1"/>
</dbReference>
<comment type="subcellular location">
    <subcellularLocation>
        <location evidence="1">Nucleus</location>
    </subcellularLocation>
</comment>
<feature type="region of interest" description="Disordered" evidence="2">
    <location>
        <begin position="1"/>
        <end position="75"/>
    </location>
</feature>
<dbReference type="InterPro" id="IPR017923">
    <property type="entry name" value="TFIIS_N"/>
</dbReference>
<dbReference type="Gene3D" id="1.20.930.10">
    <property type="entry name" value="Conserved domain common to transcription factors TFIIS, elongin A, CRSP70"/>
    <property type="match status" value="1"/>
</dbReference>
<dbReference type="InterPro" id="IPR044204">
    <property type="entry name" value="IWS1/2"/>
</dbReference>
<protein>
    <recommendedName>
        <fullName evidence="3">TFIIS N-terminal domain-containing protein</fullName>
    </recommendedName>
</protein>
<dbReference type="Pfam" id="PF08711">
    <property type="entry name" value="Med26"/>
    <property type="match status" value="1"/>
</dbReference>
<evidence type="ECO:0000256" key="1">
    <source>
        <dbReference type="PROSITE-ProRule" id="PRU00649"/>
    </source>
</evidence>
<reference evidence="4" key="1">
    <citation type="submission" date="2015-08" db="EMBL/GenBank/DDBJ databases">
        <authorList>
            <person name="Babu N.S."/>
            <person name="Beckwith C.J."/>
            <person name="Beseler K.G."/>
            <person name="Brison A."/>
            <person name="Carone J.V."/>
            <person name="Caskin T.P."/>
            <person name="Diamond M."/>
            <person name="Durham M.E."/>
            <person name="Foxe J.M."/>
            <person name="Go M."/>
            <person name="Henderson B.A."/>
            <person name="Jones I.B."/>
            <person name="McGettigan J.A."/>
            <person name="Micheletti S.J."/>
            <person name="Nasrallah M.E."/>
            <person name="Ortiz D."/>
            <person name="Piller C.R."/>
            <person name="Privatt S.R."/>
            <person name="Schneider S.L."/>
            <person name="Sharp S."/>
            <person name="Smith T.C."/>
            <person name="Stanton J.D."/>
            <person name="Ullery H.E."/>
            <person name="Wilson R.J."/>
            <person name="Serrano M.G."/>
            <person name="Buck G."/>
            <person name="Lee V."/>
            <person name="Wang Y."/>
            <person name="Carvalho R."/>
            <person name="Voegtly L."/>
            <person name="Shi R."/>
            <person name="Duckworth R."/>
            <person name="Johnson A."/>
            <person name="Loviza R."/>
            <person name="Walstead R."/>
            <person name="Shah Z."/>
            <person name="Kiflezghi M."/>
            <person name="Wade K."/>
            <person name="Ball S.L."/>
            <person name="Bradley K.W."/>
            <person name="Asai D.J."/>
            <person name="Bowman C.A."/>
            <person name="Russell D.A."/>
            <person name="Pope W.H."/>
            <person name="Jacobs-Sera D."/>
            <person name="Hendrix R.W."/>
            <person name="Hatfull G.F."/>
        </authorList>
    </citation>
    <scope>NUCLEOTIDE SEQUENCE</scope>
</reference>
<keyword evidence="1" id="KW-0539">Nucleus</keyword>
<dbReference type="PROSITE" id="PS51319">
    <property type="entry name" value="TFIIS_N"/>
    <property type="match status" value="1"/>
</dbReference>
<dbReference type="EMBL" id="GDKF01001205">
    <property type="protein sequence ID" value="JAT77417.1"/>
    <property type="molecule type" value="Transcribed_RNA"/>
</dbReference>
<name>A0A1D2ADX8_AUXPR</name>
<organism evidence="4">
    <name type="scientific">Auxenochlorella protothecoides</name>
    <name type="common">Green microalga</name>
    <name type="synonym">Chlorella protothecoides</name>
    <dbReference type="NCBI Taxonomy" id="3075"/>
    <lineage>
        <taxon>Eukaryota</taxon>
        <taxon>Viridiplantae</taxon>
        <taxon>Chlorophyta</taxon>
        <taxon>core chlorophytes</taxon>
        <taxon>Trebouxiophyceae</taxon>
        <taxon>Chlorellales</taxon>
        <taxon>Chlorellaceae</taxon>
        <taxon>Auxenochlorella</taxon>
    </lineage>
</organism>
<accession>A0A1D2ADX8</accession>
<dbReference type="PANTHER" id="PTHR47350">
    <property type="entry name" value="PROTEIN IWS1 HOMOLOG 1"/>
    <property type="match status" value="1"/>
</dbReference>
<evidence type="ECO:0000259" key="3">
    <source>
        <dbReference type="PROSITE" id="PS51319"/>
    </source>
</evidence>
<proteinExistence type="predicted"/>
<feature type="domain" description="TFIIS N-terminal" evidence="3">
    <location>
        <begin position="215"/>
        <end position="298"/>
    </location>
</feature>
<dbReference type="GO" id="GO:0009742">
    <property type="term" value="P:brassinosteroid mediated signaling pathway"/>
    <property type="evidence" value="ECO:0007669"/>
    <property type="project" value="InterPro"/>
</dbReference>